<evidence type="ECO:0000313" key="5">
    <source>
        <dbReference type="Proteomes" id="UP000178735"/>
    </source>
</evidence>
<dbReference type="Proteomes" id="UP000178735">
    <property type="component" value="Unassembled WGS sequence"/>
</dbReference>
<gene>
    <name evidence="4" type="ORF">A2008_01065</name>
</gene>
<dbReference type="STRING" id="1817813.A2008_01065"/>
<evidence type="ECO:0000313" key="4">
    <source>
        <dbReference type="EMBL" id="OGM07591.1"/>
    </source>
</evidence>
<keyword evidence="2" id="KW-0812">Transmembrane</keyword>
<evidence type="ECO:0000256" key="1">
    <source>
        <dbReference type="ARBA" id="ARBA00023002"/>
    </source>
</evidence>
<organism evidence="4 5">
    <name type="scientific">Candidatus Wallbacteria bacterium GWC2_49_35</name>
    <dbReference type="NCBI Taxonomy" id="1817813"/>
    <lineage>
        <taxon>Bacteria</taxon>
        <taxon>Candidatus Walliibacteriota</taxon>
    </lineage>
</organism>
<comment type="caution">
    <text evidence="4">The sequence shown here is derived from an EMBL/GenBank/DDBJ whole genome shotgun (WGS) entry which is preliminary data.</text>
</comment>
<evidence type="ECO:0000256" key="2">
    <source>
        <dbReference type="SAM" id="Phobius"/>
    </source>
</evidence>
<dbReference type="InterPro" id="IPR002869">
    <property type="entry name" value="Pyrv_flavodox_OxRed_cen"/>
</dbReference>
<dbReference type="GO" id="GO:0016903">
    <property type="term" value="F:oxidoreductase activity, acting on the aldehyde or oxo group of donors"/>
    <property type="evidence" value="ECO:0007669"/>
    <property type="project" value="InterPro"/>
</dbReference>
<dbReference type="AlphaFoldDB" id="A0A1F7WXQ8"/>
<accession>A0A1F7WXQ8</accession>
<dbReference type="EMBL" id="MGFH01000040">
    <property type="protein sequence ID" value="OGM07591.1"/>
    <property type="molecule type" value="Genomic_DNA"/>
</dbReference>
<evidence type="ECO:0000259" key="3">
    <source>
        <dbReference type="Pfam" id="PF01558"/>
    </source>
</evidence>
<feature type="transmembrane region" description="Helical" evidence="2">
    <location>
        <begin position="6"/>
        <end position="27"/>
    </location>
</feature>
<feature type="domain" description="Pyruvate/ketoisovalerate oxidoreductase catalytic" evidence="3">
    <location>
        <begin position="12"/>
        <end position="170"/>
    </location>
</feature>
<dbReference type="Pfam" id="PF01558">
    <property type="entry name" value="POR"/>
    <property type="match status" value="1"/>
</dbReference>
<keyword evidence="2" id="KW-1133">Transmembrane helix</keyword>
<dbReference type="Gene3D" id="3.40.920.10">
    <property type="entry name" value="Pyruvate-ferredoxin oxidoreductase, PFOR, domain III"/>
    <property type="match status" value="1"/>
</dbReference>
<dbReference type="InterPro" id="IPR019752">
    <property type="entry name" value="Pyrv/ketoisovalerate_OxRed_cat"/>
</dbReference>
<keyword evidence="2" id="KW-0472">Membrane</keyword>
<sequence>MSVKNIIITGIGGQGVLYLSAILRGALARKYGAISGYDNRGGAQRLGHVASVIRFDDADGHGAGRAPAIDFADFGCDFAIALEASELLKFNRKFGTKSVIITDEFIMPPTNVRRAGDEYFKFDQIKTHFEGMVKKFIHGDLRNQAAGRFGNHLTANLLALGCFIKESGGLLSCGDFKNACSEKDLKTIESLMDKGAVKC</sequence>
<protein>
    <recommendedName>
        <fullName evidence="3">Pyruvate/ketoisovalerate oxidoreductase catalytic domain-containing protein</fullName>
    </recommendedName>
</protein>
<reference evidence="4 5" key="1">
    <citation type="journal article" date="2016" name="Nat. Commun.">
        <title>Thousands of microbial genomes shed light on interconnected biogeochemical processes in an aquifer system.</title>
        <authorList>
            <person name="Anantharaman K."/>
            <person name="Brown C.T."/>
            <person name="Hug L.A."/>
            <person name="Sharon I."/>
            <person name="Castelle C.J."/>
            <person name="Probst A.J."/>
            <person name="Thomas B.C."/>
            <person name="Singh A."/>
            <person name="Wilkins M.J."/>
            <person name="Karaoz U."/>
            <person name="Brodie E.L."/>
            <person name="Williams K.H."/>
            <person name="Hubbard S.S."/>
            <person name="Banfield J.F."/>
        </authorList>
    </citation>
    <scope>NUCLEOTIDE SEQUENCE [LARGE SCALE GENOMIC DNA]</scope>
</reference>
<name>A0A1F7WXQ8_9BACT</name>
<proteinExistence type="predicted"/>
<dbReference type="InterPro" id="IPR052198">
    <property type="entry name" value="IorB_Oxidoreductase"/>
</dbReference>
<keyword evidence="1" id="KW-0560">Oxidoreductase</keyword>
<dbReference type="PANTHER" id="PTHR43854">
    <property type="entry name" value="INDOLEPYRUVATE OXIDOREDUCTASE SUBUNIT IORB"/>
    <property type="match status" value="1"/>
</dbReference>
<dbReference type="SUPFAM" id="SSF53323">
    <property type="entry name" value="Pyruvate-ferredoxin oxidoreductase, PFOR, domain III"/>
    <property type="match status" value="1"/>
</dbReference>
<dbReference type="PANTHER" id="PTHR43854:SF1">
    <property type="entry name" value="INDOLEPYRUVATE OXIDOREDUCTASE SUBUNIT IORB"/>
    <property type="match status" value="1"/>
</dbReference>